<dbReference type="Proteomes" id="UP000785679">
    <property type="component" value="Unassembled WGS sequence"/>
</dbReference>
<sequence length="570" mass="64726">MHQESLTLSIQGKIVIIQPKDSEEMFNQLTLPLQCSYLTTSYFRILSSTSEHITHETQEFASVTWEIMNILKENFPSKVLLYQEGLDQVMPQLTISSGEELRRQISCMLSLKDENRQLVKDELEDVWHTLRFAERLNDQKGTGLCLELILAQVDAMQDASLDEGVLARIMSKQDLTALDSNKALASEIISKYTAKHQDAGLDAQSLQSSASDQSKDKQQSSTRVALFQLSESNDLSRVTQTLKSFASKAPEQLSQITQKYQLSHKLIGIVQKYCQCDYGFENQSSKTGVFQYYFVKLMIILAGDYAVFLEFLQGNILDYLSQLVEEGVILSYNDSRQCLPTADTTDLSFHCRFMYLALDFMDLTVTRHFAEYIPSVRDCLQRVYSRFERVVTKKEGNMLLIRQIKGGERYGKESVEEALREVSEQLLAFRMAVGAKLQRVQGLNDSLFDNHEDKYAKLFPLLAKKGAILRSADQTRAIPQKHGLDQLPTFNCGGAMMIPQQELDDSTNQENMHANVVYIKKHESAQQINERSDNGYQPSTAQSYKSKINVSSQQTLQGNPKITPSFSKYL</sequence>
<reference evidence="2" key="1">
    <citation type="submission" date="2019-06" db="EMBL/GenBank/DDBJ databases">
        <authorList>
            <person name="Zheng W."/>
        </authorList>
    </citation>
    <scope>NUCLEOTIDE SEQUENCE</scope>
    <source>
        <strain evidence="2">QDHG01</strain>
    </source>
</reference>
<gene>
    <name evidence="2" type="ORF">FGO68_gene13351</name>
</gene>
<evidence type="ECO:0000256" key="1">
    <source>
        <dbReference type="SAM" id="MobiDB-lite"/>
    </source>
</evidence>
<comment type="caution">
    <text evidence="2">The sequence shown here is derived from an EMBL/GenBank/DDBJ whole genome shotgun (WGS) entry which is preliminary data.</text>
</comment>
<organism evidence="2 3">
    <name type="scientific">Halteria grandinella</name>
    <dbReference type="NCBI Taxonomy" id="5974"/>
    <lineage>
        <taxon>Eukaryota</taxon>
        <taxon>Sar</taxon>
        <taxon>Alveolata</taxon>
        <taxon>Ciliophora</taxon>
        <taxon>Intramacronucleata</taxon>
        <taxon>Spirotrichea</taxon>
        <taxon>Stichotrichia</taxon>
        <taxon>Sporadotrichida</taxon>
        <taxon>Halteriidae</taxon>
        <taxon>Halteria</taxon>
    </lineage>
</organism>
<dbReference type="AlphaFoldDB" id="A0A8J8TA33"/>
<dbReference type="EMBL" id="RRYP01000544">
    <property type="protein sequence ID" value="TNV87260.1"/>
    <property type="molecule type" value="Genomic_DNA"/>
</dbReference>
<name>A0A8J8TA33_HALGN</name>
<protein>
    <submittedName>
        <fullName evidence="2">Uncharacterized protein</fullName>
    </submittedName>
</protein>
<accession>A0A8J8TA33</accession>
<keyword evidence="3" id="KW-1185">Reference proteome</keyword>
<dbReference type="OrthoDB" id="298170at2759"/>
<proteinExistence type="predicted"/>
<feature type="region of interest" description="Disordered" evidence="1">
    <location>
        <begin position="550"/>
        <end position="570"/>
    </location>
</feature>
<evidence type="ECO:0000313" key="2">
    <source>
        <dbReference type="EMBL" id="TNV87260.1"/>
    </source>
</evidence>
<evidence type="ECO:0000313" key="3">
    <source>
        <dbReference type="Proteomes" id="UP000785679"/>
    </source>
</evidence>